<name>A0AAD9VLN9_9HYME</name>
<evidence type="ECO:0000256" key="1">
    <source>
        <dbReference type="SAM" id="MobiDB-lite"/>
    </source>
</evidence>
<comment type="caution">
    <text evidence="3">The sequence shown here is derived from an EMBL/GenBank/DDBJ whole genome shotgun (WGS) entry which is preliminary data.</text>
</comment>
<feature type="non-terminal residue" evidence="3">
    <location>
        <position position="1"/>
    </location>
</feature>
<evidence type="ECO:0000313" key="3">
    <source>
        <dbReference type="EMBL" id="KAK2578282.1"/>
    </source>
</evidence>
<evidence type="ECO:0000256" key="2">
    <source>
        <dbReference type="SAM" id="SignalP"/>
    </source>
</evidence>
<dbReference type="Proteomes" id="UP001258017">
    <property type="component" value="Unassembled WGS sequence"/>
</dbReference>
<sequence length="81" mass="8597">EKRSLLPGVRVILGLAALAPNGGCWGQGVVLYDDLALTLSGNPPQGQPPRLTLRQGYVAPKKGPPEAWSQQTEVAEFGECQ</sequence>
<keyword evidence="4" id="KW-1185">Reference proteome</keyword>
<feature type="signal peptide" evidence="2">
    <location>
        <begin position="1"/>
        <end position="26"/>
    </location>
</feature>
<reference evidence="3" key="1">
    <citation type="submission" date="2021-08" db="EMBL/GenBank/DDBJ databases">
        <authorList>
            <person name="Misof B."/>
            <person name="Oliver O."/>
            <person name="Podsiadlowski L."/>
            <person name="Donath A."/>
            <person name="Peters R."/>
            <person name="Mayer C."/>
            <person name="Rust J."/>
            <person name="Gunkel S."/>
            <person name="Lesny P."/>
            <person name="Martin S."/>
            <person name="Oeyen J.P."/>
            <person name="Petersen M."/>
            <person name="Panagiotis P."/>
            <person name="Wilbrandt J."/>
            <person name="Tanja T."/>
        </authorList>
    </citation>
    <scope>NUCLEOTIDE SEQUENCE</scope>
    <source>
        <strain evidence="3">GBR_01_08_01A</strain>
        <tissue evidence="3">Thorax + abdomen</tissue>
    </source>
</reference>
<proteinExistence type="predicted"/>
<gene>
    <name evidence="3" type="ORF">KPH14_000020</name>
</gene>
<feature type="region of interest" description="Disordered" evidence="1">
    <location>
        <begin position="61"/>
        <end position="81"/>
    </location>
</feature>
<dbReference type="AlphaFoldDB" id="A0AAD9VLN9"/>
<keyword evidence="2" id="KW-0732">Signal</keyword>
<feature type="chain" id="PRO_5042238872" evidence="2">
    <location>
        <begin position="27"/>
        <end position="81"/>
    </location>
</feature>
<accession>A0AAD9VLN9</accession>
<evidence type="ECO:0000313" key="4">
    <source>
        <dbReference type="Proteomes" id="UP001258017"/>
    </source>
</evidence>
<dbReference type="EMBL" id="JAIFRP010000458">
    <property type="protein sequence ID" value="KAK2578282.1"/>
    <property type="molecule type" value="Genomic_DNA"/>
</dbReference>
<reference evidence="3" key="2">
    <citation type="journal article" date="2023" name="Commun. Biol.">
        <title>Intrasexual cuticular hydrocarbon dimorphism in a wasp sheds light on hydrocarbon biosynthesis genes in Hymenoptera.</title>
        <authorList>
            <person name="Moris V.C."/>
            <person name="Podsiadlowski L."/>
            <person name="Martin S."/>
            <person name="Oeyen J.P."/>
            <person name="Donath A."/>
            <person name="Petersen M."/>
            <person name="Wilbrandt J."/>
            <person name="Misof B."/>
            <person name="Liedtke D."/>
            <person name="Thamm M."/>
            <person name="Scheiner R."/>
            <person name="Schmitt T."/>
            <person name="Niehuis O."/>
        </authorList>
    </citation>
    <scope>NUCLEOTIDE SEQUENCE</scope>
    <source>
        <strain evidence="3">GBR_01_08_01A</strain>
    </source>
</reference>
<organism evidence="3 4">
    <name type="scientific">Odynerus spinipes</name>
    <dbReference type="NCBI Taxonomy" id="1348599"/>
    <lineage>
        <taxon>Eukaryota</taxon>
        <taxon>Metazoa</taxon>
        <taxon>Ecdysozoa</taxon>
        <taxon>Arthropoda</taxon>
        <taxon>Hexapoda</taxon>
        <taxon>Insecta</taxon>
        <taxon>Pterygota</taxon>
        <taxon>Neoptera</taxon>
        <taxon>Endopterygota</taxon>
        <taxon>Hymenoptera</taxon>
        <taxon>Apocrita</taxon>
        <taxon>Aculeata</taxon>
        <taxon>Vespoidea</taxon>
        <taxon>Vespidae</taxon>
        <taxon>Eumeninae</taxon>
        <taxon>Odynerus</taxon>
    </lineage>
</organism>
<protein>
    <submittedName>
        <fullName evidence="3">Uncharacterized protein</fullName>
    </submittedName>
</protein>